<evidence type="ECO:0000313" key="8">
    <source>
        <dbReference type="Proteomes" id="UP000494165"/>
    </source>
</evidence>
<feature type="region of interest" description="Disordered" evidence="4">
    <location>
        <begin position="820"/>
        <end position="850"/>
    </location>
</feature>
<dbReference type="FunFam" id="1.10.840.10:FF:000009">
    <property type="entry name" value="rap guanine nucleotide exchange factor 1"/>
    <property type="match status" value="1"/>
</dbReference>
<dbReference type="Pfam" id="PF00617">
    <property type="entry name" value="RasGEF"/>
    <property type="match status" value="1"/>
</dbReference>
<keyword evidence="1 3" id="KW-0344">Guanine-nucleotide releasing factor</keyword>
<dbReference type="InterPro" id="IPR036964">
    <property type="entry name" value="RASGEF_cat_dom_sf"/>
</dbReference>
<dbReference type="InterPro" id="IPR008937">
    <property type="entry name" value="Ras-like_GEF"/>
</dbReference>
<dbReference type="GO" id="GO:0007265">
    <property type="term" value="P:Ras protein signal transduction"/>
    <property type="evidence" value="ECO:0007669"/>
    <property type="project" value="TreeGrafter"/>
</dbReference>
<dbReference type="PANTHER" id="PTHR23113:SF224">
    <property type="entry name" value="RAP GUANINE NUCLEOTIDE EXCHANGE FACTOR 1"/>
    <property type="match status" value="1"/>
</dbReference>
<dbReference type="GO" id="GO:0005085">
    <property type="term" value="F:guanyl-nucleotide exchange factor activity"/>
    <property type="evidence" value="ECO:0007669"/>
    <property type="project" value="UniProtKB-KW"/>
</dbReference>
<dbReference type="Proteomes" id="UP000494165">
    <property type="component" value="Unassembled WGS sequence"/>
</dbReference>
<dbReference type="CDD" id="cd06224">
    <property type="entry name" value="REM"/>
    <property type="match status" value="1"/>
</dbReference>
<dbReference type="Gene3D" id="1.20.870.10">
    <property type="entry name" value="Son of sevenless (SoS) protein Chain: S domain 1"/>
    <property type="match status" value="1"/>
</dbReference>
<dbReference type="PROSITE" id="PS50009">
    <property type="entry name" value="RASGEF_CAT"/>
    <property type="match status" value="1"/>
</dbReference>
<protein>
    <recommendedName>
        <fullName evidence="2">CRK SH3-binding GNRP</fullName>
    </recommendedName>
</protein>
<comment type="caution">
    <text evidence="7">The sequence shown here is derived from an EMBL/GenBank/DDBJ whole genome shotgun (WGS) entry which is preliminary data.</text>
</comment>
<dbReference type="InterPro" id="IPR000651">
    <property type="entry name" value="Ras-like_Gua-exchang_fac_N"/>
</dbReference>
<reference evidence="7 8" key="1">
    <citation type="submission" date="2020-04" db="EMBL/GenBank/DDBJ databases">
        <authorList>
            <person name="Alioto T."/>
            <person name="Alioto T."/>
            <person name="Gomez Garrido J."/>
        </authorList>
    </citation>
    <scope>NUCLEOTIDE SEQUENCE [LARGE SCALE GENOMIC DNA]</scope>
</reference>
<dbReference type="GO" id="GO:0005886">
    <property type="term" value="C:plasma membrane"/>
    <property type="evidence" value="ECO:0007669"/>
    <property type="project" value="TreeGrafter"/>
</dbReference>
<evidence type="ECO:0000259" key="6">
    <source>
        <dbReference type="PROSITE" id="PS50212"/>
    </source>
</evidence>
<sequence>MPWFDESLLDASEAELTSFCPQKPLPPLPRGKHPVSCYALRRRSERWGIKDAEPGGGSPPLASNKGGGKSQRGGKLARRARSFKEDFLDKLSNIRSNPRSQSPHSPKMSSKAATNGGELDADPANPHRELDQLVKQVHLALKHLRDVVSKNKLEMLPGNGTIVLEIVTNIVANLRNYFIGEQSSSLVSATSHLHQCLARLIRLCDDVVLYGSQALGRENINQLVQSVQDAVQSLVSLAREKLAAHKTNSIVHTKYKNGVHLEANGRASLPDIPLTPRERQILAQTPQGGKMLGHSMSSESILEGHEGPPPKPPLPNRNPGDSPSHLPTGRSRSTAPPLPPKRRNRSAHTANNASTHSLSPPCTPAPPPAGSLELASSAERLSISPAHSAGGNGEDSCSLLSASNAGSMDSVNNQLHISDDYDDDSFYVRSNGNISPNYWGSSSSRRASIDSPSSFFNSHDLREPPPTTLATPSNGHVSRILLNYNEDVPDFKNSIASSSSSYVSQQSCSSTSVSFSSETTSFASHSMSSSKRTVVTSEHSSSTSDYSSQQSNFSVLSNGTGSPPALPQKTKIRTPRLPSQYDNVGSTLTNLNQMLLSNPNRTSCLNNDCISPSDRIPPPLPPKMRHIKAYMEMFGKYSSPSTAWSESVTLRHSMHTYSALQAEWARSQAETMTMSSTHSCMFSSSSSYSFTHWAPLERSDNKPNLAAASPVDSPPPALPPKMRSGGGGVNNNGHRLSISPPPANTCLALPTLAVPAAPASPLTPVTPTPIVQPPPPPIVQASTAGHEPPIYDFGRELPPPPPRPTSIAPLPKTTVQVASPDLTPQADTSRSNTFPNDGMTTEVDEEEGPLDETDVTAWLVFKKPEEEGPEIRGGHLDALIVHATKANKNDEDETDFLYQEAFLTTYRTFMSPLELITKLQRRYRKFAQPVNDNARQRAARNSFSLLVRVVSDLTINDLETDLLKILNDLIFTLVECGDLNLARALRGKVLEKCDAKRFCNTTPNAYLTSLSMQSRMCSLLDFKSEQLAEQMTLLDAELFMKIEIPEVLLWAQEQNEERSPNLTEFTEHFNKMSYWARSRILEQKDAKDRERYVVKFIKVMRHLRKVNNFNSYLALLSALDSAPIRRLEWHRQITEGLKEYCALIDSSSSFRAYRQALAETQPPCIPYIGLVLQDLTFVNIGNSNALPDGAINFSKRWQQFNIVENMKRFKKCQYHFKKQERILALFNNFDDFLCEESMWQISETIKPRGQNSAKK</sequence>
<dbReference type="EMBL" id="CADEPI010000147">
    <property type="protein sequence ID" value="CAB3377578.1"/>
    <property type="molecule type" value="Genomic_DNA"/>
</dbReference>
<dbReference type="PROSITE" id="PS00720">
    <property type="entry name" value="RASGEF"/>
    <property type="match status" value="1"/>
</dbReference>
<dbReference type="PANTHER" id="PTHR23113">
    <property type="entry name" value="GUANINE NUCLEOTIDE EXCHANGE FACTOR"/>
    <property type="match status" value="1"/>
</dbReference>
<feature type="domain" description="N-terminal Ras-GEF" evidence="6">
    <location>
        <begin position="867"/>
        <end position="994"/>
    </location>
</feature>
<organism evidence="7 8">
    <name type="scientific">Cloeon dipterum</name>
    <dbReference type="NCBI Taxonomy" id="197152"/>
    <lineage>
        <taxon>Eukaryota</taxon>
        <taxon>Metazoa</taxon>
        <taxon>Ecdysozoa</taxon>
        <taxon>Arthropoda</taxon>
        <taxon>Hexapoda</taxon>
        <taxon>Insecta</taxon>
        <taxon>Pterygota</taxon>
        <taxon>Palaeoptera</taxon>
        <taxon>Ephemeroptera</taxon>
        <taxon>Pisciforma</taxon>
        <taxon>Baetidae</taxon>
        <taxon>Cloeon</taxon>
    </lineage>
</organism>
<keyword evidence="8" id="KW-1185">Reference proteome</keyword>
<evidence type="ECO:0000259" key="5">
    <source>
        <dbReference type="PROSITE" id="PS50009"/>
    </source>
</evidence>
<dbReference type="InterPro" id="IPR019804">
    <property type="entry name" value="Ras_G-nucl-exch_fac_CS"/>
</dbReference>
<dbReference type="CDD" id="cd00155">
    <property type="entry name" value="RasGEF"/>
    <property type="match status" value="1"/>
</dbReference>
<evidence type="ECO:0000256" key="3">
    <source>
        <dbReference type="PROSITE-ProRule" id="PRU00168"/>
    </source>
</evidence>
<proteinExistence type="predicted"/>
<name>A0A8S1DAD1_9INSE</name>
<dbReference type="Pfam" id="PF00618">
    <property type="entry name" value="RasGEF_N"/>
    <property type="match status" value="1"/>
</dbReference>
<feature type="region of interest" description="Disordered" evidence="4">
    <location>
        <begin position="455"/>
        <end position="474"/>
    </location>
</feature>
<gene>
    <name evidence="7" type="ORF">CLODIP_2_CD01351</name>
</gene>
<dbReference type="SMART" id="SM00229">
    <property type="entry name" value="RasGEFN"/>
    <property type="match status" value="1"/>
</dbReference>
<feature type="compositionally biased region" description="Polar residues" evidence="4">
    <location>
        <begin position="347"/>
        <end position="358"/>
    </location>
</feature>
<dbReference type="SMART" id="SM00147">
    <property type="entry name" value="RasGEF"/>
    <property type="match status" value="1"/>
</dbReference>
<evidence type="ECO:0000256" key="2">
    <source>
        <dbReference type="ARBA" id="ARBA00083313"/>
    </source>
</evidence>
<evidence type="ECO:0000256" key="1">
    <source>
        <dbReference type="ARBA" id="ARBA00022658"/>
    </source>
</evidence>
<evidence type="ECO:0000313" key="7">
    <source>
        <dbReference type="EMBL" id="CAB3377578.1"/>
    </source>
</evidence>
<evidence type="ECO:0000256" key="4">
    <source>
        <dbReference type="SAM" id="MobiDB-lite"/>
    </source>
</evidence>
<feature type="compositionally biased region" description="Polar residues" evidence="4">
    <location>
        <begin position="93"/>
        <end position="113"/>
    </location>
</feature>
<dbReference type="Gene3D" id="1.10.840.10">
    <property type="entry name" value="Ras guanine-nucleotide exchange factors catalytic domain"/>
    <property type="match status" value="1"/>
</dbReference>
<accession>A0A8S1DAD1</accession>
<dbReference type="InterPro" id="IPR023578">
    <property type="entry name" value="Ras_GEF_dom_sf"/>
</dbReference>
<feature type="region of interest" description="Disordered" evidence="4">
    <location>
        <begin position="701"/>
        <end position="727"/>
    </location>
</feature>
<dbReference type="AlphaFoldDB" id="A0A8S1DAD1"/>
<dbReference type="InterPro" id="IPR001895">
    <property type="entry name" value="RASGEF_cat_dom"/>
</dbReference>
<feature type="region of interest" description="Disordered" evidence="4">
    <location>
        <begin position="285"/>
        <end position="372"/>
    </location>
</feature>
<feature type="domain" description="Ras-GEF" evidence="5">
    <location>
        <begin position="1023"/>
        <end position="1248"/>
    </location>
</feature>
<feature type="region of interest" description="Disordered" evidence="4">
    <location>
        <begin position="526"/>
        <end position="580"/>
    </location>
</feature>
<feature type="compositionally biased region" description="Low complexity" evidence="4">
    <location>
        <begin position="537"/>
        <end position="554"/>
    </location>
</feature>
<dbReference type="SUPFAM" id="SSF48366">
    <property type="entry name" value="Ras GEF"/>
    <property type="match status" value="1"/>
</dbReference>
<feature type="compositionally biased region" description="Polar residues" evidence="4">
    <location>
        <begin position="825"/>
        <end position="839"/>
    </location>
</feature>
<dbReference type="PROSITE" id="PS50212">
    <property type="entry name" value="RASGEF_NTER"/>
    <property type="match status" value="1"/>
</dbReference>
<dbReference type="OrthoDB" id="25179at2759"/>
<feature type="region of interest" description="Disordered" evidence="4">
    <location>
        <begin position="48"/>
        <end position="125"/>
    </location>
</feature>